<keyword evidence="4 6" id="KW-0560">Oxidoreductase</keyword>
<name>A0A857J9G3_9BURK</name>
<evidence type="ECO:0000256" key="4">
    <source>
        <dbReference type="ARBA" id="ARBA00023002"/>
    </source>
</evidence>
<proteinExistence type="predicted"/>
<evidence type="ECO:0000259" key="5">
    <source>
        <dbReference type="Pfam" id="PF00881"/>
    </source>
</evidence>
<dbReference type="Gene3D" id="3.40.109.10">
    <property type="entry name" value="NADH Oxidase"/>
    <property type="match status" value="1"/>
</dbReference>
<keyword evidence="1" id="KW-0285">Flavoprotein</keyword>
<dbReference type="KEGG" id="xyk:GT347_16265"/>
<dbReference type="SUPFAM" id="SSF55469">
    <property type="entry name" value="FMN-dependent nitroreductase-like"/>
    <property type="match status" value="1"/>
</dbReference>
<evidence type="ECO:0000313" key="6">
    <source>
        <dbReference type="EMBL" id="QHI99395.1"/>
    </source>
</evidence>
<dbReference type="InterPro" id="IPR029479">
    <property type="entry name" value="Nitroreductase"/>
</dbReference>
<organism evidence="6 7">
    <name type="scientific">Xylophilus rhododendri</name>
    <dbReference type="NCBI Taxonomy" id="2697032"/>
    <lineage>
        <taxon>Bacteria</taxon>
        <taxon>Pseudomonadati</taxon>
        <taxon>Pseudomonadota</taxon>
        <taxon>Betaproteobacteria</taxon>
        <taxon>Burkholderiales</taxon>
        <taxon>Xylophilus</taxon>
    </lineage>
</organism>
<dbReference type="CDD" id="cd02148">
    <property type="entry name" value="RutE-like"/>
    <property type="match status" value="1"/>
</dbReference>
<keyword evidence="3" id="KW-0521">NADP</keyword>
<dbReference type="NCBIfam" id="NF003768">
    <property type="entry name" value="PRK05365.1"/>
    <property type="match status" value="1"/>
</dbReference>
<dbReference type="Proteomes" id="UP000464787">
    <property type="component" value="Chromosome"/>
</dbReference>
<keyword evidence="7" id="KW-1185">Reference proteome</keyword>
<keyword evidence="2" id="KW-0288">FMN</keyword>
<dbReference type="InterPro" id="IPR050461">
    <property type="entry name" value="Nitroreductase_HadB/RutE"/>
</dbReference>
<dbReference type="InterPro" id="IPR000415">
    <property type="entry name" value="Nitroreductase-like"/>
</dbReference>
<dbReference type="EC" id="1.1.1.298" evidence="6"/>
<dbReference type="EMBL" id="CP047650">
    <property type="protein sequence ID" value="QHI99395.1"/>
    <property type="molecule type" value="Genomic_DNA"/>
</dbReference>
<dbReference type="GO" id="GO:0035527">
    <property type="term" value="F:3-hydroxypropionate dehydrogenase (NADP+) activity"/>
    <property type="evidence" value="ECO:0007669"/>
    <property type="project" value="UniProtKB-EC"/>
</dbReference>
<reference evidence="6 7" key="1">
    <citation type="submission" date="2020-01" db="EMBL/GenBank/DDBJ databases">
        <title>Genome sequencing of strain KACC 21265.</title>
        <authorList>
            <person name="Heo J."/>
            <person name="Kim S.-J."/>
            <person name="Kim J.-S."/>
            <person name="Hong S.-B."/>
            <person name="Kwon S.-W."/>
        </authorList>
    </citation>
    <scope>NUCLEOTIDE SEQUENCE [LARGE SCALE GENOMIC DNA]</scope>
    <source>
        <strain evidence="6 7">KACC 21265</strain>
    </source>
</reference>
<feature type="domain" description="Nitroreductase" evidence="5">
    <location>
        <begin position="20"/>
        <end position="172"/>
    </location>
</feature>
<protein>
    <submittedName>
        <fullName evidence="6">Malonic semialdehyde reductase</fullName>
        <ecNumber evidence="6">1.1.1.298</ecNumber>
    </submittedName>
</protein>
<evidence type="ECO:0000256" key="3">
    <source>
        <dbReference type="ARBA" id="ARBA00022857"/>
    </source>
</evidence>
<dbReference type="AlphaFoldDB" id="A0A857J9G3"/>
<dbReference type="PANTHER" id="PTHR43543:SF1">
    <property type="entry name" value="MALONIC SEMIALDEHYDE REDUCTASE RUTE-RELATED"/>
    <property type="match status" value="1"/>
</dbReference>
<evidence type="ECO:0000256" key="1">
    <source>
        <dbReference type="ARBA" id="ARBA00022630"/>
    </source>
</evidence>
<dbReference type="PANTHER" id="PTHR43543">
    <property type="entry name" value="MALONIC SEMIALDEHYDE REDUCTASE RUTE-RELATED"/>
    <property type="match status" value="1"/>
</dbReference>
<evidence type="ECO:0000256" key="2">
    <source>
        <dbReference type="ARBA" id="ARBA00022643"/>
    </source>
</evidence>
<sequence>MTIDRQALNQLFLDARTANGFTDQPVPKELLEEAYELARFAPTSMNTQPTRYVFLTTPEAKARLLPALSPGNVEKTRGAPVTVIVATDTQFYEYMPQIWHGEGAREMFAGNAPMAQATATRNGTLGGAYFLLALRAVGLDAGPMSGFDIAQVNAEFFPDGRLQANFLINVGYADTSKTFNRNPRLSFEQAVTVL</sequence>
<gene>
    <name evidence="6" type="ORF">GT347_16265</name>
</gene>
<evidence type="ECO:0000313" key="7">
    <source>
        <dbReference type="Proteomes" id="UP000464787"/>
    </source>
</evidence>
<dbReference type="InterPro" id="IPR023936">
    <property type="entry name" value="RutE-like"/>
</dbReference>
<dbReference type="RefSeq" id="WP_160553208.1">
    <property type="nucleotide sequence ID" value="NZ_CP047650.1"/>
</dbReference>
<accession>A0A857J9G3</accession>
<dbReference type="Pfam" id="PF00881">
    <property type="entry name" value="Nitroreductase"/>
    <property type="match status" value="1"/>
</dbReference>